<dbReference type="AlphaFoldDB" id="A0A942E4K3"/>
<dbReference type="PIRSF" id="PIRSF002849">
    <property type="entry name" value="AAA_ATPase_chaperone_MoxR_prd"/>
    <property type="match status" value="1"/>
</dbReference>
<dbReference type="EMBL" id="JAGWCR010000011">
    <property type="protein sequence ID" value="MBS3650861.1"/>
    <property type="molecule type" value="Genomic_DNA"/>
</dbReference>
<proteinExistence type="predicted"/>
<sequence>MSAIIKDLGLSEREMVAEAEKALSDISRIREGVGRVIFGQESVVERTLVALLAGGHALLVGVPGLAKTKLVDTLGTVLGLDDRRIQFTPDLMPSDILGSEVMEQDEHGRRSFRFIPGPIFAQLLMADEINRASPRTQSALLQSMQEYHVTVAGVRHDLPSPFHVLATQNPLEQEGTYPLPEAQLDRFLMQIDILYPELEAERRILLETTGVEEASAVNVLNPERLKEIQHLIRRMPVPESVVEAILNLVRSARPGQGVAETDKHVAWGPGPRASQALTLCARARALYEGRLAPSVDDVKALAEPVMQHRMALTFAARAEGMSVRDVIARLVKVI</sequence>
<keyword evidence="4" id="KW-1185">Reference proteome</keyword>
<dbReference type="GO" id="GO:0005524">
    <property type="term" value="F:ATP binding"/>
    <property type="evidence" value="ECO:0007669"/>
    <property type="project" value="InterPro"/>
</dbReference>
<dbReference type="InterPro" id="IPR050764">
    <property type="entry name" value="CbbQ/NirQ/NorQ/GpvN"/>
</dbReference>
<reference evidence="3" key="1">
    <citation type="submission" date="2021-04" db="EMBL/GenBank/DDBJ databases">
        <title>Pseudaminobacter soli sp. nov., isolated from paddy soil contaminated by heavy metals.</title>
        <authorList>
            <person name="Zhang K."/>
        </authorList>
    </citation>
    <scope>NUCLEOTIDE SEQUENCE</scope>
    <source>
        <strain evidence="3">19-2017</strain>
    </source>
</reference>
<dbReference type="InterPro" id="IPR011703">
    <property type="entry name" value="ATPase_AAA-3"/>
</dbReference>
<evidence type="ECO:0000259" key="1">
    <source>
        <dbReference type="Pfam" id="PF07726"/>
    </source>
</evidence>
<dbReference type="Pfam" id="PF07726">
    <property type="entry name" value="AAA_3"/>
    <property type="match status" value="1"/>
</dbReference>
<gene>
    <name evidence="3" type="ORF">KEU06_19810</name>
</gene>
<name>A0A942E4K3_9HYPH</name>
<dbReference type="RefSeq" id="WP_188256422.1">
    <property type="nucleotide sequence ID" value="NZ_JABVCF010000011.1"/>
</dbReference>
<evidence type="ECO:0000313" key="3">
    <source>
        <dbReference type="EMBL" id="MBS3650861.1"/>
    </source>
</evidence>
<dbReference type="GO" id="GO:0016887">
    <property type="term" value="F:ATP hydrolysis activity"/>
    <property type="evidence" value="ECO:0007669"/>
    <property type="project" value="InterPro"/>
</dbReference>
<evidence type="ECO:0000313" key="4">
    <source>
        <dbReference type="Proteomes" id="UP000680348"/>
    </source>
</evidence>
<dbReference type="SUPFAM" id="SSF52540">
    <property type="entry name" value="P-loop containing nucleoside triphosphate hydrolases"/>
    <property type="match status" value="1"/>
</dbReference>
<evidence type="ECO:0000259" key="2">
    <source>
        <dbReference type="Pfam" id="PF17863"/>
    </source>
</evidence>
<dbReference type="InterPro" id="IPR027417">
    <property type="entry name" value="P-loop_NTPase"/>
</dbReference>
<organism evidence="3 4">
    <name type="scientific">Pseudaminobacter soli</name>
    <name type="common">ex Zhang et al. 2022</name>
    <dbReference type="NCBI Taxonomy" id="2831468"/>
    <lineage>
        <taxon>Bacteria</taxon>
        <taxon>Pseudomonadati</taxon>
        <taxon>Pseudomonadota</taxon>
        <taxon>Alphaproteobacteria</taxon>
        <taxon>Hyphomicrobiales</taxon>
        <taxon>Phyllobacteriaceae</taxon>
        <taxon>Pseudaminobacter</taxon>
    </lineage>
</organism>
<accession>A0A942E4K3</accession>
<protein>
    <submittedName>
        <fullName evidence="3">MoxR family ATPase</fullName>
    </submittedName>
</protein>
<dbReference type="PANTHER" id="PTHR42759:SF1">
    <property type="entry name" value="MAGNESIUM-CHELATASE SUBUNIT CHLD"/>
    <property type="match status" value="1"/>
</dbReference>
<dbReference type="Gene3D" id="3.40.50.300">
    <property type="entry name" value="P-loop containing nucleotide triphosphate hydrolases"/>
    <property type="match status" value="1"/>
</dbReference>
<dbReference type="Gene3D" id="1.10.8.80">
    <property type="entry name" value="Magnesium chelatase subunit I, C-Terminal domain"/>
    <property type="match status" value="1"/>
</dbReference>
<feature type="domain" description="ChlI/MoxR AAA lid" evidence="2">
    <location>
        <begin position="262"/>
        <end position="328"/>
    </location>
</feature>
<dbReference type="PANTHER" id="PTHR42759">
    <property type="entry name" value="MOXR FAMILY PROTEIN"/>
    <property type="match status" value="1"/>
</dbReference>
<dbReference type="Proteomes" id="UP000680348">
    <property type="component" value="Unassembled WGS sequence"/>
</dbReference>
<dbReference type="Pfam" id="PF17863">
    <property type="entry name" value="AAA_lid_2"/>
    <property type="match status" value="1"/>
</dbReference>
<dbReference type="InterPro" id="IPR041628">
    <property type="entry name" value="ChlI/MoxR_AAA_lid"/>
</dbReference>
<feature type="domain" description="ATPase AAA-3" evidence="1">
    <location>
        <begin position="56"/>
        <end position="189"/>
    </location>
</feature>
<comment type="caution">
    <text evidence="3">The sequence shown here is derived from an EMBL/GenBank/DDBJ whole genome shotgun (WGS) entry which is preliminary data.</text>
</comment>